<reference evidence="2 3" key="1">
    <citation type="submission" date="2022-07" db="EMBL/GenBank/DDBJ databases">
        <title>Novel species in genus Arthrobacter.</title>
        <authorList>
            <person name="Liu Y."/>
        </authorList>
    </citation>
    <scope>NUCLEOTIDE SEQUENCE [LARGE SCALE GENOMIC DNA]</scope>
    <source>
        <strain evidence="3">zg-Y859</strain>
    </source>
</reference>
<gene>
    <name evidence="2" type="ORF">NNX28_05665</name>
</gene>
<keyword evidence="3" id="KW-1185">Reference proteome</keyword>
<name>A0ABT1NNW7_9MICC</name>
<dbReference type="Proteomes" id="UP001206924">
    <property type="component" value="Unassembled WGS sequence"/>
</dbReference>
<comment type="caution">
    <text evidence="2">The sequence shown here is derived from an EMBL/GenBank/DDBJ whole genome shotgun (WGS) entry which is preliminary data.</text>
</comment>
<feature type="transmembrane region" description="Helical" evidence="1">
    <location>
        <begin position="30"/>
        <end position="48"/>
    </location>
</feature>
<evidence type="ECO:0000256" key="1">
    <source>
        <dbReference type="SAM" id="Phobius"/>
    </source>
</evidence>
<protein>
    <submittedName>
        <fullName evidence="2">Uncharacterized protein</fullName>
    </submittedName>
</protein>
<proteinExistence type="predicted"/>
<keyword evidence="1" id="KW-1133">Transmembrane helix</keyword>
<evidence type="ECO:0000313" key="2">
    <source>
        <dbReference type="EMBL" id="MCQ1949418.1"/>
    </source>
</evidence>
<feature type="transmembrane region" description="Helical" evidence="1">
    <location>
        <begin position="60"/>
        <end position="81"/>
    </location>
</feature>
<keyword evidence="1" id="KW-0812">Transmembrane</keyword>
<accession>A0ABT1NNW7</accession>
<organism evidence="2 3">
    <name type="scientific">Arthrobacter jinronghuae</name>
    <dbReference type="NCBI Taxonomy" id="2964609"/>
    <lineage>
        <taxon>Bacteria</taxon>
        <taxon>Bacillati</taxon>
        <taxon>Actinomycetota</taxon>
        <taxon>Actinomycetes</taxon>
        <taxon>Micrococcales</taxon>
        <taxon>Micrococcaceae</taxon>
        <taxon>Arthrobacter</taxon>
    </lineage>
</organism>
<sequence>MLSLILVTLTAVAAGFAVWAADRHRALYGALLLPGIAVCAALITWLALRAAGVTAFEADWIGWAVPVAVSILAPLVAAVPIGRSRARADTAETERILRL</sequence>
<dbReference type="RefSeq" id="WP_255797118.1">
    <property type="nucleotide sequence ID" value="NZ_CP104263.1"/>
</dbReference>
<keyword evidence="1" id="KW-0472">Membrane</keyword>
<evidence type="ECO:0000313" key="3">
    <source>
        <dbReference type="Proteomes" id="UP001206924"/>
    </source>
</evidence>
<dbReference type="EMBL" id="JANFLP010000006">
    <property type="protein sequence ID" value="MCQ1949418.1"/>
    <property type="molecule type" value="Genomic_DNA"/>
</dbReference>